<evidence type="ECO:0000313" key="2">
    <source>
        <dbReference type="Proteomes" id="UP000469380"/>
    </source>
</evidence>
<dbReference type="RefSeq" id="WP_161160841.1">
    <property type="nucleotide sequence ID" value="NZ_JAQLEV010000019.1"/>
</dbReference>
<dbReference type="AlphaFoldDB" id="A0A6N9JJU7"/>
<proteinExistence type="predicted"/>
<gene>
    <name evidence="1" type="ORF">GT464_08600</name>
</gene>
<organism evidence="1 2">
    <name type="scientific">Collinsella aerofaciens</name>
    <dbReference type="NCBI Taxonomy" id="74426"/>
    <lineage>
        <taxon>Bacteria</taxon>
        <taxon>Bacillati</taxon>
        <taxon>Actinomycetota</taxon>
        <taxon>Coriobacteriia</taxon>
        <taxon>Coriobacteriales</taxon>
        <taxon>Coriobacteriaceae</taxon>
        <taxon>Collinsella</taxon>
    </lineage>
</organism>
<dbReference type="Proteomes" id="UP000469380">
    <property type="component" value="Unassembled WGS sequence"/>
</dbReference>
<name>A0A6N9JJU7_9ACTN</name>
<reference evidence="1 2" key="1">
    <citation type="journal article" date="2019" name="Nat. Med.">
        <title>A library of human gut bacterial isolates paired with longitudinal multiomics data enables mechanistic microbiome research.</title>
        <authorList>
            <person name="Poyet M."/>
            <person name="Groussin M."/>
            <person name="Gibbons S.M."/>
            <person name="Avila-Pacheco J."/>
            <person name="Jiang X."/>
            <person name="Kearney S.M."/>
            <person name="Perrotta A.R."/>
            <person name="Berdy B."/>
            <person name="Zhao S."/>
            <person name="Lieberman T.D."/>
            <person name="Swanson P.K."/>
            <person name="Smith M."/>
            <person name="Roesemann S."/>
            <person name="Alexander J.E."/>
            <person name="Rich S.A."/>
            <person name="Livny J."/>
            <person name="Vlamakis H."/>
            <person name="Clish C."/>
            <person name="Bullock K."/>
            <person name="Deik A."/>
            <person name="Scott J."/>
            <person name="Pierce K.A."/>
            <person name="Xavier R.J."/>
            <person name="Alm E.J."/>
        </authorList>
    </citation>
    <scope>NUCLEOTIDE SEQUENCE [LARGE SCALE GENOMIC DNA]</scope>
    <source>
        <strain evidence="1 2">BIOML-A20</strain>
    </source>
</reference>
<accession>A0A6N9JJU7</accession>
<protein>
    <submittedName>
        <fullName evidence="1">Uncharacterized protein</fullName>
    </submittedName>
</protein>
<dbReference type="EMBL" id="WWSR01000015">
    <property type="protein sequence ID" value="MZJ39997.1"/>
    <property type="molecule type" value="Genomic_DNA"/>
</dbReference>
<comment type="caution">
    <text evidence="1">The sequence shown here is derived from an EMBL/GenBank/DDBJ whole genome shotgun (WGS) entry which is preliminary data.</text>
</comment>
<evidence type="ECO:0000313" key="1">
    <source>
        <dbReference type="EMBL" id="MZJ39997.1"/>
    </source>
</evidence>
<sequence>MKGQEGMEASKKIVVGYAVHDIIGNNEQCLTEYDPEALRRAEDAGLIFVAQYDDGTREVVKAADVRKPDPTVNGIPLATAGYVDERTAATVAVFDALSAIVDPQPATADETGEGTEAVDPVEAFRAALAALKALEAK</sequence>